<dbReference type="AlphaFoldDB" id="A0A9P6EJR1"/>
<feature type="chain" id="PRO_5040450739" description="Fruit-body specific protein a" evidence="1">
    <location>
        <begin position="20"/>
        <end position="487"/>
    </location>
</feature>
<proteinExistence type="predicted"/>
<evidence type="ECO:0000313" key="3">
    <source>
        <dbReference type="Proteomes" id="UP000807306"/>
    </source>
</evidence>
<evidence type="ECO:0000256" key="1">
    <source>
        <dbReference type="SAM" id="SignalP"/>
    </source>
</evidence>
<protein>
    <recommendedName>
        <fullName evidence="4">Fruit-body specific protein a</fullName>
    </recommendedName>
</protein>
<dbReference type="EMBL" id="MU157841">
    <property type="protein sequence ID" value="KAF9530204.1"/>
    <property type="molecule type" value="Genomic_DNA"/>
</dbReference>
<dbReference type="OrthoDB" id="271448at2759"/>
<feature type="signal peptide" evidence="1">
    <location>
        <begin position="1"/>
        <end position="19"/>
    </location>
</feature>
<dbReference type="PANTHER" id="PTHR36578">
    <property type="entry name" value="CHROMOSOME 15, WHOLE GENOME SHOTGUN SEQUENCE"/>
    <property type="match status" value="1"/>
</dbReference>
<sequence length="487" mass="52219">MPRLLLALLHTLLLVTAYAFNTSNVPDNLPDIPSNRVDLTRTLTDATTIANTVAQVRQKAGASGNPNHPVPETVVTARDGKLTSKGQLTSNATSLAGLFERSKRSPSDYILVFGGSPVNSEARDASIEGTAYLTFTLVSNATYNIGDCLAFCDSVRECVFANIYYEFNNDALDHRESSNLKCAVYADTHTAAEKTNYGGQQSEPLPAGLTYIQQSSGFSKRTLVDPTDPDGYSLVFGPTSGANNAPGYMGFSFLDRYDVAACAKECNQRGADGQGGACKYFNIWRAVVNGNPTTYTCSMYYLVADQSTATNTGQGDLKVTYSRGYKRLSYAEDGGFESLQKLCFGFCWTQLDSSWAGINSFGGFDEAAIFYYTPYAHSGGVIGMLGSLGNYDNLPGTLTPVKPLKTVAGKKYLIEFFYASTYSGSNKGANAYVDVSWNGQVVNTVKGYSTWKPASVEVVGKGGDTIAFHGGAGSAIVFLDDVGVFQL</sequence>
<reference evidence="2" key="1">
    <citation type="submission" date="2020-11" db="EMBL/GenBank/DDBJ databases">
        <authorList>
            <consortium name="DOE Joint Genome Institute"/>
            <person name="Ahrendt S."/>
            <person name="Riley R."/>
            <person name="Andreopoulos W."/>
            <person name="Labutti K."/>
            <person name="Pangilinan J."/>
            <person name="Ruiz-Duenas F.J."/>
            <person name="Barrasa J.M."/>
            <person name="Sanchez-Garcia M."/>
            <person name="Camarero S."/>
            <person name="Miyauchi S."/>
            <person name="Serrano A."/>
            <person name="Linde D."/>
            <person name="Babiker R."/>
            <person name="Drula E."/>
            <person name="Ayuso-Fernandez I."/>
            <person name="Pacheco R."/>
            <person name="Padilla G."/>
            <person name="Ferreira P."/>
            <person name="Barriuso J."/>
            <person name="Kellner H."/>
            <person name="Castanera R."/>
            <person name="Alfaro M."/>
            <person name="Ramirez L."/>
            <person name="Pisabarro A.G."/>
            <person name="Kuo A."/>
            <person name="Tritt A."/>
            <person name="Lipzen A."/>
            <person name="He G."/>
            <person name="Yan M."/>
            <person name="Ng V."/>
            <person name="Cullen D."/>
            <person name="Martin F."/>
            <person name="Rosso M.-N."/>
            <person name="Henrissat B."/>
            <person name="Hibbett D."/>
            <person name="Martinez A.T."/>
            <person name="Grigoriev I.V."/>
        </authorList>
    </citation>
    <scope>NUCLEOTIDE SEQUENCE</scope>
    <source>
        <strain evidence="2">CBS 506.95</strain>
    </source>
</reference>
<evidence type="ECO:0008006" key="4">
    <source>
        <dbReference type="Google" id="ProtNLM"/>
    </source>
</evidence>
<gene>
    <name evidence="2" type="ORF">CPB83DRAFT_892823</name>
</gene>
<keyword evidence="1" id="KW-0732">Signal</keyword>
<dbReference type="PANTHER" id="PTHR36578:SF1">
    <property type="entry name" value="APPLE DOMAIN-CONTAINING PROTEIN"/>
    <property type="match status" value="1"/>
</dbReference>
<dbReference type="Proteomes" id="UP000807306">
    <property type="component" value="Unassembled WGS sequence"/>
</dbReference>
<name>A0A9P6EJR1_9AGAR</name>
<evidence type="ECO:0000313" key="2">
    <source>
        <dbReference type="EMBL" id="KAF9530204.1"/>
    </source>
</evidence>
<accession>A0A9P6EJR1</accession>
<organism evidence="2 3">
    <name type="scientific">Crepidotus variabilis</name>
    <dbReference type="NCBI Taxonomy" id="179855"/>
    <lineage>
        <taxon>Eukaryota</taxon>
        <taxon>Fungi</taxon>
        <taxon>Dikarya</taxon>
        <taxon>Basidiomycota</taxon>
        <taxon>Agaricomycotina</taxon>
        <taxon>Agaricomycetes</taxon>
        <taxon>Agaricomycetidae</taxon>
        <taxon>Agaricales</taxon>
        <taxon>Agaricineae</taxon>
        <taxon>Crepidotaceae</taxon>
        <taxon>Crepidotus</taxon>
    </lineage>
</organism>
<keyword evidence="3" id="KW-1185">Reference proteome</keyword>
<comment type="caution">
    <text evidence="2">The sequence shown here is derived from an EMBL/GenBank/DDBJ whole genome shotgun (WGS) entry which is preliminary data.</text>
</comment>